<feature type="region of interest" description="Disordered" evidence="1">
    <location>
        <begin position="52"/>
        <end position="75"/>
    </location>
</feature>
<feature type="non-terminal residue" evidence="2">
    <location>
        <position position="101"/>
    </location>
</feature>
<keyword evidence="3" id="KW-1185">Reference proteome</keyword>
<evidence type="ECO:0000313" key="2">
    <source>
        <dbReference type="EMBL" id="MEQ2212080.1"/>
    </source>
</evidence>
<dbReference type="Proteomes" id="UP001434883">
    <property type="component" value="Unassembled WGS sequence"/>
</dbReference>
<feature type="non-terminal residue" evidence="2">
    <location>
        <position position="1"/>
    </location>
</feature>
<evidence type="ECO:0000313" key="3">
    <source>
        <dbReference type="Proteomes" id="UP001434883"/>
    </source>
</evidence>
<sequence length="101" mass="10945">HKQEGRLSRAGKQEAGESGLIHRSGLLLALNHRTPTDADALLPRAVLREGFPRARARGPPPRPSGSLRWGYSETNSSTCRDTGCSSRTFLLVSTKEAPNLP</sequence>
<protein>
    <submittedName>
        <fullName evidence="2">Uncharacterized protein</fullName>
    </submittedName>
</protein>
<organism evidence="2 3">
    <name type="scientific">Xenoophorus captivus</name>
    <dbReference type="NCBI Taxonomy" id="1517983"/>
    <lineage>
        <taxon>Eukaryota</taxon>
        <taxon>Metazoa</taxon>
        <taxon>Chordata</taxon>
        <taxon>Craniata</taxon>
        <taxon>Vertebrata</taxon>
        <taxon>Euteleostomi</taxon>
        <taxon>Actinopterygii</taxon>
        <taxon>Neopterygii</taxon>
        <taxon>Teleostei</taxon>
        <taxon>Neoteleostei</taxon>
        <taxon>Acanthomorphata</taxon>
        <taxon>Ovalentaria</taxon>
        <taxon>Atherinomorphae</taxon>
        <taxon>Cyprinodontiformes</taxon>
        <taxon>Goodeidae</taxon>
        <taxon>Xenoophorus</taxon>
    </lineage>
</organism>
<accession>A0ABV0RV35</accession>
<dbReference type="EMBL" id="JAHRIN010059404">
    <property type="protein sequence ID" value="MEQ2212080.1"/>
    <property type="molecule type" value="Genomic_DNA"/>
</dbReference>
<evidence type="ECO:0000256" key="1">
    <source>
        <dbReference type="SAM" id="MobiDB-lite"/>
    </source>
</evidence>
<reference evidence="2 3" key="1">
    <citation type="submission" date="2021-06" db="EMBL/GenBank/DDBJ databases">
        <authorList>
            <person name="Palmer J.M."/>
        </authorList>
    </citation>
    <scope>NUCLEOTIDE SEQUENCE [LARGE SCALE GENOMIC DNA]</scope>
    <source>
        <strain evidence="2 3">XC_2019</strain>
        <tissue evidence="2">Muscle</tissue>
    </source>
</reference>
<proteinExistence type="predicted"/>
<gene>
    <name evidence="2" type="ORF">XENOCAPTIV_024843</name>
</gene>
<name>A0ABV0RV35_9TELE</name>
<comment type="caution">
    <text evidence="2">The sequence shown here is derived from an EMBL/GenBank/DDBJ whole genome shotgun (WGS) entry which is preliminary data.</text>
</comment>